<dbReference type="EMBL" id="CM001219">
    <property type="protein sequence ID" value="AES73311.1"/>
    <property type="molecule type" value="Genomic_DNA"/>
</dbReference>
<protein>
    <submittedName>
        <fullName evidence="1 2">Uncharacterized protein</fullName>
    </submittedName>
</protein>
<keyword evidence="3" id="KW-1185">Reference proteome</keyword>
<name>G7J6F4_MEDTR</name>
<evidence type="ECO:0000313" key="1">
    <source>
        <dbReference type="EMBL" id="AES73311.1"/>
    </source>
</evidence>
<gene>
    <name evidence="1" type="ordered locus">MTR_3g101890</name>
</gene>
<dbReference type="EnsemblPlants" id="AES73311">
    <property type="protein sequence ID" value="AES73311"/>
    <property type="gene ID" value="MTR_3g101890"/>
</dbReference>
<reference evidence="1 3" key="2">
    <citation type="journal article" date="2014" name="BMC Genomics">
        <title>An improved genome release (version Mt4.0) for the model legume Medicago truncatula.</title>
        <authorList>
            <person name="Tang H."/>
            <person name="Krishnakumar V."/>
            <person name="Bidwell S."/>
            <person name="Rosen B."/>
            <person name="Chan A."/>
            <person name="Zhou S."/>
            <person name="Gentzbittel L."/>
            <person name="Childs K.L."/>
            <person name="Yandell M."/>
            <person name="Gundlach H."/>
            <person name="Mayer K.F."/>
            <person name="Schwartz D.C."/>
            <person name="Town C.D."/>
        </authorList>
    </citation>
    <scope>GENOME REANNOTATION</scope>
    <source>
        <strain evidence="2 3">cv. Jemalong A17</strain>
    </source>
</reference>
<dbReference type="AlphaFoldDB" id="G7J6F4"/>
<organism evidence="1 3">
    <name type="scientific">Medicago truncatula</name>
    <name type="common">Barrel medic</name>
    <name type="synonym">Medicago tribuloides</name>
    <dbReference type="NCBI Taxonomy" id="3880"/>
    <lineage>
        <taxon>Eukaryota</taxon>
        <taxon>Viridiplantae</taxon>
        <taxon>Streptophyta</taxon>
        <taxon>Embryophyta</taxon>
        <taxon>Tracheophyta</taxon>
        <taxon>Spermatophyta</taxon>
        <taxon>Magnoliopsida</taxon>
        <taxon>eudicotyledons</taxon>
        <taxon>Gunneridae</taxon>
        <taxon>Pentapetalae</taxon>
        <taxon>rosids</taxon>
        <taxon>fabids</taxon>
        <taxon>Fabales</taxon>
        <taxon>Fabaceae</taxon>
        <taxon>Papilionoideae</taxon>
        <taxon>50 kb inversion clade</taxon>
        <taxon>NPAAA clade</taxon>
        <taxon>Hologalegina</taxon>
        <taxon>IRL clade</taxon>
        <taxon>Trifolieae</taxon>
        <taxon>Medicago</taxon>
    </lineage>
</organism>
<reference evidence="2" key="3">
    <citation type="submission" date="2015-04" db="UniProtKB">
        <authorList>
            <consortium name="EnsemblPlants"/>
        </authorList>
    </citation>
    <scope>IDENTIFICATION</scope>
    <source>
        <strain evidence="2">cv. Jemalong A17</strain>
    </source>
</reference>
<proteinExistence type="predicted"/>
<dbReference type="Proteomes" id="UP000002051">
    <property type="component" value="Chromosome 3"/>
</dbReference>
<evidence type="ECO:0000313" key="3">
    <source>
        <dbReference type="Proteomes" id="UP000002051"/>
    </source>
</evidence>
<accession>G7J6F4</accession>
<dbReference type="PaxDb" id="3880-AES73311"/>
<reference evidence="1 3" key="1">
    <citation type="journal article" date="2011" name="Nature">
        <title>The Medicago genome provides insight into the evolution of rhizobial symbioses.</title>
        <authorList>
            <person name="Young N.D."/>
            <person name="Debelle F."/>
            <person name="Oldroyd G.E."/>
            <person name="Geurts R."/>
            <person name="Cannon S.B."/>
            <person name="Udvardi M.K."/>
            <person name="Benedito V.A."/>
            <person name="Mayer K.F."/>
            <person name="Gouzy J."/>
            <person name="Schoof H."/>
            <person name="Van de Peer Y."/>
            <person name="Proost S."/>
            <person name="Cook D.R."/>
            <person name="Meyers B.C."/>
            <person name="Spannagl M."/>
            <person name="Cheung F."/>
            <person name="De Mita S."/>
            <person name="Krishnakumar V."/>
            <person name="Gundlach H."/>
            <person name="Zhou S."/>
            <person name="Mudge J."/>
            <person name="Bharti A.K."/>
            <person name="Murray J.D."/>
            <person name="Naoumkina M.A."/>
            <person name="Rosen B."/>
            <person name="Silverstein K.A."/>
            <person name="Tang H."/>
            <person name="Rombauts S."/>
            <person name="Zhao P.X."/>
            <person name="Zhou P."/>
            <person name="Barbe V."/>
            <person name="Bardou P."/>
            <person name="Bechner M."/>
            <person name="Bellec A."/>
            <person name="Berger A."/>
            <person name="Berges H."/>
            <person name="Bidwell S."/>
            <person name="Bisseling T."/>
            <person name="Choisne N."/>
            <person name="Couloux A."/>
            <person name="Denny R."/>
            <person name="Deshpande S."/>
            <person name="Dai X."/>
            <person name="Doyle J.J."/>
            <person name="Dudez A.M."/>
            <person name="Farmer A.D."/>
            <person name="Fouteau S."/>
            <person name="Franken C."/>
            <person name="Gibelin C."/>
            <person name="Gish J."/>
            <person name="Goldstein S."/>
            <person name="Gonzalez A.J."/>
            <person name="Green P.J."/>
            <person name="Hallab A."/>
            <person name="Hartog M."/>
            <person name="Hua A."/>
            <person name="Humphray S.J."/>
            <person name="Jeong D.H."/>
            <person name="Jing Y."/>
            <person name="Jocker A."/>
            <person name="Kenton S.M."/>
            <person name="Kim D.J."/>
            <person name="Klee K."/>
            <person name="Lai H."/>
            <person name="Lang C."/>
            <person name="Lin S."/>
            <person name="Macmil S.L."/>
            <person name="Magdelenat G."/>
            <person name="Matthews L."/>
            <person name="McCorrison J."/>
            <person name="Monaghan E.L."/>
            <person name="Mun J.H."/>
            <person name="Najar F.Z."/>
            <person name="Nicholson C."/>
            <person name="Noirot C."/>
            <person name="O'Bleness M."/>
            <person name="Paule C.R."/>
            <person name="Poulain J."/>
            <person name="Prion F."/>
            <person name="Qin B."/>
            <person name="Qu C."/>
            <person name="Retzel E.F."/>
            <person name="Riddle C."/>
            <person name="Sallet E."/>
            <person name="Samain S."/>
            <person name="Samson N."/>
            <person name="Sanders I."/>
            <person name="Saurat O."/>
            <person name="Scarpelli C."/>
            <person name="Schiex T."/>
            <person name="Segurens B."/>
            <person name="Severin A.J."/>
            <person name="Sherrier D.J."/>
            <person name="Shi R."/>
            <person name="Sims S."/>
            <person name="Singer S.R."/>
            <person name="Sinharoy S."/>
            <person name="Sterck L."/>
            <person name="Viollet A."/>
            <person name="Wang B.B."/>
            <person name="Wang K."/>
            <person name="Wang M."/>
            <person name="Wang X."/>
            <person name="Warfsmann J."/>
            <person name="Weissenbach J."/>
            <person name="White D.D."/>
            <person name="White J.D."/>
            <person name="Wiley G.B."/>
            <person name="Wincker P."/>
            <person name="Xing Y."/>
            <person name="Yang L."/>
            <person name="Yao Z."/>
            <person name="Ying F."/>
            <person name="Zhai J."/>
            <person name="Zhou L."/>
            <person name="Zuber A."/>
            <person name="Denarie J."/>
            <person name="Dixon R.A."/>
            <person name="May G.D."/>
            <person name="Schwartz D.C."/>
            <person name="Rogers J."/>
            <person name="Quetier F."/>
            <person name="Town C.D."/>
            <person name="Roe B.A."/>
        </authorList>
    </citation>
    <scope>NUCLEOTIDE SEQUENCE [LARGE SCALE GENOMIC DNA]</scope>
    <source>
        <strain evidence="1">A17</strain>
        <strain evidence="2 3">cv. Jemalong A17</strain>
    </source>
</reference>
<dbReference type="HOGENOM" id="CLU_2708531_0_0_1"/>
<sequence length="73" mass="8528">MEKNIGFYISWQKNKCSIYVGGSFASERNILQKVEAVGITCNIVQLKDRITLTAKEQRYLIKFTDVYDFNEKE</sequence>
<evidence type="ECO:0000313" key="2">
    <source>
        <dbReference type="EnsemblPlants" id="AES73311"/>
    </source>
</evidence>
<dbReference type="OMA" id="FYISWQK"/>